<feature type="transmembrane region" description="Helical" evidence="1">
    <location>
        <begin position="6"/>
        <end position="23"/>
    </location>
</feature>
<sequence length="187" mass="22411">MYTFLTLIIIYAFLFIVTMMEKRKDKIEISIIRDNEEVAIKNIPRHELFSIYHRALRSWRVFHIFSYMVKEFLISLQHVIFMTPKLIVITLTCYFIYEPSAIRELNVDVITSFFESLKENIDSLIILMANLSFFICFLRMVNPYRDNVFSLIQQQTDEAIKKHIGVSEDCRIIYQIAKKKKSNHYYL</sequence>
<name>A0A455VQV2_9GAMM</name>
<dbReference type="Proteomes" id="UP000324392">
    <property type="component" value="Plasmid pSsyis1"/>
</dbReference>
<gene>
    <name evidence="2" type="ORF">SSYIS1_40460</name>
</gene>
<protein>
    <submittedName>
        <fullName evidence="2">Uncharacterized protein</fullName>
    </submittedName>
</protein>
<dbReference type="AlphaFoldDB" id="A0A455VQV2"/>
<evidence type="ECO:0000313" key="2">
    <source>
        <dbReference type="EMBL" id="BBI93046.1"/>
    </source>
</evidence>
<organism evidence="2 3">
    <name type="scientific">Serratia symbiotica</name>
    <dbReference type="NCBI Taxonomy" id="138074"/>
    <lineage>
        <taxon>Bacteria</taxon>
        <taxon>Pseudomonadati</taxon>
        <taxon>Pseudomonadota</taxon>
        <taxon>Gammaproteobacteria</taxon>
        <taxon>Enterobacterales</taxon>
        <taxon>Yersiniaceae</taxon>
        <taxon>Serratia</taxon>
    </lineage>
</organism>
<proteinExistence type="predicted"/>
<keyword evidence="2" id="KW-0614">Plasmid</keyword>
<keyword evidence="1" id="KW-1133">Transmembrane helix</keyword>
<keyword evidence="1" id="KW-0812">Transmembrane</keyword>
<evidence type="ECO:0000313" key="3">
    <source>
        <dbReference type="Proteomes" id="UP000324392"/>
    </source>
</evidence>
<dbReference type="EMBL" id="AP019532">
    <property type="protein sequence ID" value="BBI93046.1"/>
    <property type="molecule type" value="Genomic_DNA"/>
</dbReference>
<feature type="transmembrane region" description="Helical" evidence="1">
    <location>
        <begin position="72"/>
        <end position="97"/>
    </location>
</feature>
<reference evidence="2 3" key="1">
    <citation type="submission" date="2019-03" db="EMBL/GenBank/DDBJ databases">
        <title>The genome sequence of Candidatus Serratia symbiotica strain IS.</title>
        <authorList>
            <person name="Nikoh N."/>
            <person name="Koga R."/>
            <person name="Oshima K."/>
            <person name="Hattori M."/>
            <person name="Fukatsu T."/>
        </authorList>
    </citation>
    <scope>NUCLEOTIDE SEQUENCE [LARGE SCALE GENOMIC DNA]</scope>
    <source>
        <strain evidence="2 3">IS</strain>
        <plasmid evidence="3">pssyis1 dna</plasmid>
    </source>
</reference>
<keyword evidence="1" id="KW-0472">Membrane</keyword>
<accession>A0A455VQV2</accession>
<evidence type="ECO:0000256" key="1">
    <source>
        <dbReference type="SAM" id="Phobius"/>
    </source>
</evidence>
<feature type="transmembrane region" description="Helical" evidence="1">
    <location>
        <begin position="123"/>
        <end position="141"/>
    </location>
</feature>
<geneLocation type="plasmid" evidence="3">
    <name>pssyis1 dna</name>
</geneLocation>
<dbReference type="RefSeq" id="WP_149591005.1">
    <property type="nucleotide sequence ID" value="NZ_AP019532.1"/>
</dbReference>